<sequence length="152" mass="16700">MEDGFGRIGDGTFIMLFSPRYVCLLLLLFGFLKGPTKQQYRYSMMFSISPLVVAPRSYVLSLVRSSVAACLLAYRGLSEDCRQDNSLKSVSKTISRCLAVPASHSIGLSGGADDERPATSLRLRRCCCLEKRGTLFSADGLLKRGTRQLMGC</sequence>
<protein>
    <submittedName>
        <fullName evidence="2">Uncharacterized protein</fullName>
    </submittedName>
</protein>
<organism evidence="2">
    <name type="scientific">Grammatophora oceanica</name>
    <dbReference type="NCBI Taxonomy" id="210454"/>
    <lineage>
        <taxon>Eukaryota</taxon>
        <taxon>Sar</taxon>
        <taxon>Stramenopiles</taxon>
        <taxon>Ochrophyta</taxon>
        <taxon>Bacillariophyta</taxon>
        <taxon>Fragilariophyceae</taxon>
        <taxon>Fragilariophycidae</taxon>
        <taxon>Rhabdonematales</taxon>
        <taxon>Grammatophoraceae</taxon>
        <taxon>Grammatophora</taxon>
    </lineage>
</organism>
<evidence type="ECO:0000313" key="2">
    <source>
        <dbReference type="EMBL" id="CAD9303166.1"/>
    </source>
</evidence>
<feature type="transmembrane region" description="Helical" evidence="1">
    <location>
        <begin position="12"/>
        <end position="32"/>
    </location>
</feature>
<keyword evidence="1" id="KW-0812">Transmembrane</keyword>
<keyword evidence="1" id="KW-0472">Membrane</keyword>
<accession>A0A7S1VKW8</accession>
<dbReference type="EMBL" id="HBGK01043534">
    <property type="protein sequence ID" value="CAD9303166.1"/>
    <property type="molecule type" value="Transcribed_RNA"/>
</dbReference>
<proteinExistence type="predicted"/>
<name>A0A7S1VKW8_9STRA</name>
<keyword evidence="1" id="KW-1133">Transmembrane helix</keyword>
<gene>
    <name evidence="2" type="ORF">GOCE00092_LOCUS22833</name>
</gene>
<reference evidence="2" key="1">
    <citation type="submission" date="2021-01" db="EMBL/GenBank/DDBJ databases">
        <authorList>
            <person name="Corre E."/>
            <person name="Pelletier E."/>
            <person name="Niang G."/>
            <person name="Scheremetjew M."/>
            <person name="Finn R."/>
            <person name="Kale V."/>
            <person name="Holt S."/>
            <person name="Cochrane G."/>
            <person name="Meng A."/>
            <person name="Brown T."/>
            <person name="Cohen L."/>
        </authorList>
    </citation>
    <scope>NUCLEOTIDE SEQUENCE</scope>
    <source>
        <strain evidence="2">CCMP 410</strain>
    </source>
</reference>
<dbReference type="AlphaFoldDB" id="A0A7S1VKW8"/>
<evidence type="ECO:0000256" key="1">
    <source>
        <dbReference type="SAM" id="Phobius"/>
    </source>
</evidence>